<dbReference type="InterPro" id="IPR003140">
    <property type="entry name" value="PLipase/COase/thioEstase"/>
</dbReference>
<dbReference type="STRING" id="1232681.ADIS_0697"/>
<accession>R7ZXA3</accession>
<keyword evidence="5" id="KW-1185">Reference proteome</keyword>
<feature type="domain" description="Phospholipase/carboxylesterase/thioesterase" evidence="3">
    <location>
        <begin position="9"/>
        <end position="198"/>
    </location>
</feature>
<keyword evidence="2" id="KW-0378">Hydrolase</keyword>
<comment type="similarity">
    <text evidence="1">Belongs to the AB hydrolase superfamily. AB hydrolase 2 family.</text>
</comment>
<dbReference type="OrthoDB" id="9801763at2"/>
<dbReference type="SUPFAM" id="SSF53474">
    <property type="entry name" value="alpha/beta-Hydrolases"/>
    <property type="match status" value="1"/>
</dbReference>
<dbReference type="Gene3D" id="3.40.50.1820">
    <property type="entry name" value="alpha/beta hydrolase"/>
    <property type="match status" value="1"/>
</dbReference>
<dbReference type="GO" id="GO:0016787">
    <property type="term" value="F:hydrolase activity"/>
    <property type="evidence" value="ECO:0007669"/>
    <property type="project" value="UniProtKB-KW"/>
</dbReference>
<reference evidence="4 5" key="1">
    <citation type="submission" date="2013-02" db="EMBL/GenBank/DDBJ databases">
        <title>A novel strain isolated from Lonar lake, Maharashtra, India.</title>
        <authorList>
            <person name="Singh A."/>
        </authorList>
    </citation>
    <scope>NUCLEOTIDE SEQUENCE [LARGE SCALE GENOMIC DNA]</scope>
    <source>
        <strain evidence="4 5">AK24</strain>
    </source>
</reference>
<dbReference type="EMBL" id="AQHR01000022">
    <property type="protein sequence ID" value="EON78800.1"/>
    <property type="molecule type" value="Genomic_DNA"/>
</dbReference>
<evidence type="ECO:0000259" key="3">
    <source>
        <dbReference type="Pfam" id="PF02230"/>
    </source>
</evidence>
<dbReference type="Proteomes" id="UP000013909">
    <property type="component" value="Unassembled WGS sequence"/>
</dbReference>
<evidence type="ECO:0000313" key="5">
    <source>
        <dbReference type="Proteomes" id="UP000013909"/>
    </source>
</evidence>
<dbReference type="PANTHER" id="PTHR10655">
    <property type="entry name" value="LYSOPHOSPHOLIPASE-RELATED"/>
    <property type="match status" value="1"/>
</dbReference>
<dbReference type="InterPro" id="IPR029058">
    <property type="entry name" value="AB_hydrolase_fold"/>
</dbReference>
<comment type="caution">
    <text evidence="4">The sequence shown here is derived from an EMBL/GenBank/DDBJ whole genome shotgun (WGS) entry which is preliminary data.</text>
</comment>
<dbReference type="InterPro" id="IPR050565">
    <property type="entry name" value="LYPA1-2/EST-like"/>
</dbReference>
<evidence type="ECO:0000256" key="1">
    <source>
        <dbReference type="ARBA" id="ARBA00006499"/>
    </source>
</evidence>
<name>R7ZXA3_9BACT</name>
<evidence type="ECO:0000313" key="4">
    <source>
        <dbReference type="EMBL" id="EON78800.1"/>
    </source>
</evidence>
<evidence type="ECO:0000256" key="2">
    <source>
        <dbReference type="ARBA" id="ARBA00022801"/>
    </source>
</evidence>
<dbReference type="PATRIC" id="fig|1288963.3.peg.694"/>
<dbReference type="AlphaFoldDB" id="R7ZXA3"/>
<dbReference type="PANTHER" id="PTHR10655:SF17">
    <property type="entry name" value="LYSOPHOSPHOLIPASE-LIKE PROTEIN 1"/>
    <property type="match status" value="1"/>
</dbReference>
<proteinExistence type="inferred from homology"/>
<dbReference type="Pfam" id="PF02230">
    <property type="entry name" value="Abhydrolase_2"/>
    <property type="match status" value="1"/>
</dbReference>
<protein>
    <submittedName>
        <fullName evidence="4">Phospholipase/carboxylesterase</fullName>
    </submittedName>
</protein>
<dbReference type="RefSeq" id="WP_010852845.1">
    <property type="nucleotide sequence ID" value="NZ_AQHR01000022.1"/>
</dbReference>
<organism evidence="4 5">
    <name type="scientific">Lunatimonas lonarensis</name>
    <dbReference type="NCBI Taxonomy" id="1232681"/>
    <lineage>
        <taxon>Bacteria</taxon>
        <taxon>Pseudomonadati</taxon>
        <taxon>Bacteroidota</taxon>
        <taxon>Cytophagia</taxon>
        <taxon>Cytophagales</taxon>
        <taxon>Cyclobacteriaceae</taxon>
    </lineage>
</organism>
<sequence>MIQHGKKLTEATRVAILVHGRGSTAHQILSLTDYLKLDDFAVLAPQAAGNTWYPYSFMAARQQNQPFLNQSLSQLHGVVQQAITQGKTSQQLYFFGFSQGACLVLEYTARHAAQYGGIAAFTGGLIGDKLDTNVYTGDFGQTPVLLAASHRDFHVPLARIEESEQILLSMNAKVHKIIAPDTDHTIREEEINWVNNHILA</sequence>
<gene>
    <name evidence="4" type="ORF">ADIS_0697</name>
</gene>